<accession>A0A1A8WKC0</accession>
<name>A0A1A8WKC0_PLAMA</name>
<organism evidence="1 2">
    <name type="scientific">Plasmodium malariae</name>
    <dbReference type="NCBI Taxonomy" id="5858"/>
    <lineage>
        <taxon>Eukaryota</taxon>
        <taxon>Sar</taxon>
        <taxon>Alveolata</taxon>
        <taxon>Apicomplexa</taxon>
        <taxon>Aconoidasida</taxon>
        <taxon>Haemosporida</taxon>
        <taxon>Plasmodiidae</taxon>
        <taxon>Plasmodium</taxon>
        <taxon>Plasmodium (Plasmodium)</taxon>
    </lineage>
</organism>
<proteinExistence type="predicted"/>
<dbReference type="AlphaFoldDB" id="A0A1A8WKC0"/>
<reference evidence="2" key="1">
    <citation type="submission" date="2016-05" db="EMBL/GenBank/DDBJ databases">
        <authorList>
            <person name="Naeem Raeece"/>
        </authorList>
    </citation>
    <scope>NUCLEOTIDE SEQUENCE [LARGE SCALE GENOMIC DNA]</scope>
</reference>
<dbReference type="EMBL" id="FLQW01002177">
    <property type="protein sequence ID" value="SBS92585.1"/>
    <property type="molecule type" value="Genomic_DNA"/>
</dbReference>
<evidence type="ECO:0000313" key="1">
    <source>
        <dbReference type="EMBL" id="SBS92585.1"/>
    </source>
</evidence>
<protein>
    <submittedName>
        <fullName evidence="1">PIR Superfamily Protein</fullName>
    </submittedName>
</protein>
<dbReference type="Proteomes" id="UP000078597">
    <property type="component" value="Unassembled WGS sequence"/>
</dbReference>
<evidence type="ECO:0000313" key="2">
    <source>
        <dbReference type="Proteomes" id="UP000078597"/>
    </source>
</evidence>
<sequence length="197" mass="23129">MENAVTLYLKYRDDFNNKSIIDTWNSSGPGGHPGINCSSINYDNFTTACQKFGRYLIEINNRYKSNSLKSCKYLNYRINSDKNYNKNPDCFQKNTSTSCENSKNCYEYYIEHYKEYEENIFNEFCEALINFKKVYVDTVSDITICSHVPKILAPPKSLFFLPFTPVKSWLHSRLQRKKIIQLNDVRDETRESLKNAP</sequence>
<gene>
    <name evidence="1" type="ORF">PMALA_036610</name>
</gene>